<feature type="compositionally biased region" description="Low complexity" evidence="1">
    <location>
        <begin position="1073"/>
        <end position="1092"/>
    </location>
</feature>
<dbReference type="GO" id="GO:0008061">
    <property type="term" value="F:chitin binding"/>
    <property type="evidence" value="ECO:0007669"/>
    <property type="project" value="InterPro"/>
</dbReference>
<dbReference type="InParanoid" id="A0A6J2XBY7"/>
<dbReference type="FunFam" id="3.20.20.370:FF:000003">
    <property type="entry name" value="CLUMA_CG003232, isoform B"/>
    <property type="match status" value="1"/>
</dbReference>
<reference evidence="5" key="1">
    <citation type="submission" date="2025-08" db="UniProtKB">
        <authorList>
            <consortium name="RefSeq"/>
        </authorList>
    </citation>
    <scope>IDENTIFICATION</scope>
    <source>
        <tissue evidence="5">Gonads</tissue>
    </source>
</reference>
<dbReference type="KEGG" id="soy:115876616"/>
<feature type="compositionally biased region" description="Basic and acidic residues" evidence="1">
    <location>
        <begin position="461"/>
        <end position="477"/>
    </location>
</feature>
<dbReference type="GeneID" id="115876616"/>
<dbReference type="CTD" id="33158"/>
<feature type="compositionally biased region" description="Low complexity" evidence="1">
    <location>
        <begin position="1041"/>
        <end position="1052"/>
    </location>
</feature>
<feature type="region of interest" description="Disordered" evidence="1">
    <location>
        <begin position="831"/>
        <end position="903"/>
    </location>
</feature>
<dbReference type="PANTHER" id="PTHR45985:SF12">
    <property type="entry name" value="CHITIN DEACETYLASE-LIKE 5, ISOFORM B"/>
    <property type="match status" value="1"/>
</dbReference>
<dbReference type="SUPFAM" id="SSF57625">
    <property type="entry name" value="Invertebrate chitin-binding proteins"/>
    <property type="match status" value="1"/>
</dbReference>
<feature type="compositionally biased region" description="Polar residues" evidence="1">
    <location>
        <begin position="885"/>
        <end position="894"/>
    </location>
</feature>
<dbReference type="CDD" id="cd10975">
    <property type="entry name" value="CE4_CDA_like_2"/>
    <property type="match status" value="1"/>
</dbReference>
<feature type="compositionally biased region" description="Acidic residues" evidence="1">
    <location>
        <begin position="478"/>
        <end position="493"/>
    </location>
</feature>
<feature type="chain" id="PRO_5026674279" evidence="2">
    <location>
        <begin position="22"/>
        <end position="1881"/>
    </location>
</feature>
<evidence type="ECO:0000313" key="4">
    <source>
        <dbReference type="Proteomes" id="UP000504635"/>
    </source>
</evidence>
<evidence type="ECO:0000313" key="5">
    <source>
        <dbReference type="RefSeq" id="XP_030748309.1"/>
    </source>
</evidence>
<dbReference type="GO" id="GO:0016810">
    <property type="term" value="F:hydrolase activity, acting on carbon-nitrogen (but not peptide) bonds"/>
    <property type="evidence" value="ECO:0007669"/>
    <property type="project" value="InterPro"/>
</dbReference>
<dbReference type="SMART" id="SM00494">
    <property type="entry name" value="ChtBD2"/>
    <property type="match status" value="1"/>
</dbReference>
<dbReference type="InterPro" id="IPR011330">
    <property type="entry name" value="Glyco_hydro/deAcase_b/a-brl"/>
</dbReference>
<dbReference type="FunCoup" id="A0A6J2XBY7">
    <property type="interactions" value="9"/>
</dbReference>
<dbReference type="OrthoDB" id="504708at2759"/>
<dbReference type="RefSeq" id="XP_030748309.1">
    <property type="nucleotide sequence ID" value="XM_030892449.1"/>
</dbReference>
<evidence type="ECO:0000259" key="3">
    <source>
        <dbReference type="PROSITE" id="PS50940"/>
    </source>
</evidence>
<feature type="region of interest" description="Disordered" evidence="1">
    <location>
        <begin position="394"/>
        <end position="432"/>
    </location>
</feature>
<feature type="domain" description="Chitin-binding type-2" evidence="3">
    <location>
        <begin position="42"/>
        <end position="97"/>
    </location>
</feature>
<feature type="compositionally biased region" description="Basic residues" evidence="1">
    <location>
        <begin position="872"/>
        <end position="884"/>
    </location>
</feature>
<dbReference type="Gene3D" id="3.20.20.370">
    <property type="entry name" value="Glycoside hydrolase/deacetylase"/>
    <property type="match status" value="1"/>
</dbReference>
<dbReference type="Gene3D" id="2.170.140.10">
    <property type="entry name" value="Chitin binding domain"/>
    <property type="match status" value="1"/>
</dbReference>
<evidence type="ECO:0000256" key="2">
    <source>
        <dbReference type="SAM" id="SignalP"/>
    </source>
</evidence>
<dbReference type="SUPFAM" id="SSF88713">
    <property type="entry name" value="Glycoside hydrolase/deacetylase"/>
    <property type="match status" value="1"/>
</dbReference>
<feature type="region of interest" description="Disordered" evidence="1">
    <location>
        <begin position="975"/>
        <end position="1009"/>
    </location>
</feature>
<feature type="region of interest" description="Disordered" evidence="1">
    <location>
        <begin position="444"/>
        <end position="538"/>
    </location>
</feature>
<dbReference type="Proteomes" id="UP000504635">
    <property type="component" value="Unplaced"/>
</dbReference>
<dbReference type="Pfam" id="PF01522">
    <property type="entry name" value="Polysacc_deac_1"/>
    <property type="match status" value="1"/>
</dbReference>
<name>A0A6J2XBY7_SITOR</name>
<dbReference type="PROSITE" id="PS50940">
    <property type="entry name" value="CHIT_BIND_II"/>
    <property type="match status" value="1"/>
</dbReference>
<proteinExistence type="predicted"/>
<feature type="compositionally biased region" description="Polar residues" evidence="1">
    <location>
        <begin position="411"/>
        <end position="427"/>
    </location>
</feature>
<feature type="region of interest" description="Disordered" evidence="1">
    <location>
        <begin position="102"/>
        <end position="163"/>
    </location>
</feature>
<feature type="compositionally biased region" description="Low complexity" evidence="1">
    <location>
        <begin position="401"/>
        <end position="410"/>
    </location>
</feature>
<feature type="compositionally biased region" description="Low complexity" evidence="1">
    <location>
        <begin position="862"/>
        <end position="871"/>
    </location>
</feature>
<dbReference type="PANTHER" id="PTHR45985">
    <property type="match status" value="1"/>
</dbReference>
<feature type="compositionally biased region" description="Low complexity" evidence="1">
    <location>
        <begin position="102"/>
        <end position="117"/>
    </location>
</feature>
<feature type="compositionally biased region" description="Polar residues" evidence="1">
    <location>
        <begin position="446"/>
        <end position="455"/>
    </location>
</feature>
<organism evidence="4 5">
    <name type="scientific">Sitophilus oryzae</name>
    <name type="common">Rice weevil</name>
    <name type="synonym">Curculio oryzae</name>
    <dbReference type="NCBI Taxonomy" id="7048"/>
    <lineage>
        <taxon>Eukaryota</taxon>
        <taxon>Metazoa</taxon>
        <taxon>Ecdysozoa</taxon>
        <taxon>Arthropoda</taxon>
        <taxon>Hexapoda</taxon>
        <taxon>Insecta</taxon>
        <taxon>Pterygota</taxon>
        <taxon>Neoptera</taxon>
        <taxon>Endopterygota</taxon>
        <taxon>Coleoptera</taxon>
        <taxon>Polyphaga</taxon>
        <taxon>Cucujiformia</taxon>
        <taxon>Curculionidae</taxon>
        <taxon>Dryophthorinae</taxon>
        <taxon>Sitophilus</taxon>
    </lineage>
</organism>
<keyword evidence="4" id="KW-1185">Reference proteome</keyword>
<feature type="region of interest" description="Disordered" evidence="1">
    <location>
        <begin position="182"/>
        <end position="209"/>
    </location>
</feature>
<feature type="compositionally biased region" description="Polar residues" evidence="1">
    <location>
        <begin position="975"/>
        <end position="999"/>
    </location>
</feature>
<sequence>MLPIHVVFLVLLSTFFFVAEAQRKLTRPLPTLAETKGRERANFDCPEEFGYYPHPTDCTQYYVCVFGGALLESCTGGLMYSHELQTCDWPRNVGCDGLELAAAPAPSSQSSSSSGSQTVKSRERSRDKEEIRTESRLKYAPPPPPPPPQPRAVVTSRGQPRQLQNQQEIIKQQLYADVEESLPPAEEVESDRQQRVYRGQPSTVGQVQRDRDGYRHTNSLSSRGEKVEVISFGTQSQLQPYSTASNFNEILTNDLTTEKRQKRHAQRSREFNNELSDWQNGQKKRYIQPPPYPYIDDTRRNPFIGRYQNQDGFQPFIPAESFNNVLIKYPTSPVLHPNNVFVRPASSNPVPNYAHFDNSPFIPPQYKGTVKTQFVPLALETAYTNVAPKAVDLRKTHLRVNPNSKPKNPSTNYSRYQPTTTTSTVSYGVQEESDEIREIEKDIKEQVTSNDTQSILGAESVFDKPKEVYKDDYKSTNDEEQPNEQAEEETDSSNEEKESGGEEKETPKEGESTNTTTTYEYQNHDHDDEDLGPPPSFYSIKNKYEDIYNPFADPEFDFDNFLRKLGSTTTTTTTSTTTTTTTTTPRPKITEIKFLPQQDLKHIFTDQYNNQRQAQAASSVTINYRDLLKLLQPATPNPVKTTNDFANDKIIQSLADKKYSSQIKSGNNTLLAPKVAAPVEYEYYYEEYDYPDPNSSSSNVAKLSNSSKTDVKYSARYQDKPSTVQPFSSVYSVPTSTSKYLDRPSTVKYTDNTAKNVERTTNYKAHTTKYIEPIPKYSDNTSKYLDSAAKPTKSIEPLVKHSNINPQIKYPDVSVKTQYITDKPTILTTSKTKKPLTTTKPNTTTTTRSKSKDKVKSSFVEKSQTTTSTTPKPKRILTTNRKRTTTVLPTVKSGNKQRRTTTELYELDSKPEQSIVISSEDKSSVAPSAQTTTATARSIYNTSQYNHVNHNDNRYDPYYALYDDDVELYKDVDYTPQSNYNSQSSKTTSANVYRGSTSAAREEPSKRGNVAYNSVSQDIYQQPSTVSDYSENAYQDEDNSYRQSSRSSSRFSLRGDRNEINDIEEIPTTKRVTSTPTRKLTTPTTRITTTTQARTIPTKKSIITASSSLRPVIEKERHLRPIPNNTSPEQNTITPVTQKNPFIYPNQKLRPPITDTTPDYTSHEPLVTIEKQPIAYITNQTIIGHNLTSNIATAASKSTYQISNNNAKNRTHPSEVVVPTTYSPSRFLLKLNLSKNAPIILFRPRNENSKPGVTLNNGQRKLNKILKAVRKTLSPITINNELANNGASEQDSSKYLANNDLKSKLTLIDVNPTNSSPVQSSTSRYITHPTTETELRTNILKQFERTTSSEKPRTYPVPVLKEKQVSEILSTRKQTLKQESTSPLYKFKPIPQKDLTTISPDNLSFPSRSSRANSTLKAFVNGSKGLSKCNEKYSNKCKVDLKQRTPSRGRGTSHYSNSGAILNNEVTVTVNRGTPAPRSRPTLKPSTSIVSKAAEYVDVYRFPPTRPEPIYPQPQPDKTAAKCRKDVCLLPDCYCGGKDIPGDLPVEQVPQIVLLTFDDSVNDLNKGLYQDLFERGRTNPNGCPIAATFYVSHEWTDYSQVQNLYSDGHELASHTVSHSFGEQFSQKKWTREVAGQREILAAYGGIKMEDIKGMRAPFLSVGGNKMFKMLYDSNFTYDSSMPIYENKPPSWPYTLDYKLFHDCMIPPCPTRSYPGVWEVPMVMWQDLNGGRCSMGDACSNPPDAEGVFKMLLKNFQRHYTTNRAPFGLFYHAAWFTQPHHKEGFINFIDTILAMKDVWFLTNWQAIQWVRDPTPSSRLNGFQPFQCNYSDRPKRCNNPKVCNLWHKSGVRYMRTCQPCPDIYPWTGNTGIRSSRVDNDIED</sequence>
<accession>A0A6J2XBY7</accession>
<protein>
    <submittedName>
        <fullName evidence="5">Flocculation protein FLO11 isoform X1</fullName>
    </submittedName>
</protein>
<feature type="compositionally biased region" description="Pro residues" evidence="1">
    <location>
        <begin position="140"/>
        <end position="150"/>
    </location>
</feature>
<feature type="compositionally biased region" description="Basic and acidic residues" evidence="1">
    <location>
        <begin position="494"/>
        <end position="511"/>
    </location>
</feature>
<dbReference type="InterPro" id="IPR036508">
    <property type="entry name" value="Chitin-bd_dom_sf"/>
</dbReference>
<dbReference type="InterPro" id="IPR002509">
    <property type="entry name" value="NODB_dom"/>
</dbReference>
<evidence type="ECO:0000256" key="1">
    <source>
        <dbReference type="SAM" id="MobiDB-lite"/>
    </source>
</evidence>
<feature type="compositionally biased region" description="Basic and acidic residues" evidence="1">
    <location>
        <begin position="120"/>
        <end position="137"/>
    </location>
</feature>
<gene>
    <name evidence="5" type="primary">LOC115876616</name>
</gene>
<dbReference type="InterPro" id="IPR052740">
    <property type="entry name" value="CE4"/>
</dbReference>
<dbReference type="GO" id="GO:0005975">
    <property type="term" value="P:carbohydrate metabolic process"/>
    <property type="evidence" value="ECO:0007669"/>
    <property type="project" value="InterPro"/>
</dbReference>
<feature type="region of interest" description="Disordered" evidence="1">
    <location>
        <begin position="1034"/>
        <end position="1092"/>
    </location>
</feature>
<feature type="compositionally biased region" description="Low complexity" evidence="1">
    <location>
        <begin position="831"/>
        <end position="848"/>
    </location>
</feature>
<dbReference type="Pfam" id="PF01607">
    <property type="entry name" value="CBM_14"/>
    <property type="match status" value="1"/>
</dbReference>
<feature type="signal peptide" evidence="2">
    <location>
        <begin position="1"/>
        <end position="21"/>
    </location>
</feature>
<dbReference type="GO" id="GO:0005576">
    <property type="term" value="C:extracellular region"/>
    <property type="evidence" value="ECO:0007669"/>
    <property type="project" value="InterPro"/>
</dbReference>
<keyword evidence="2" id="KW-0732">Signal</keyword>
<dbReference type="InterPro" id="IPR002557">
    <property type="entry name" value="Chitin-bd_dom"/>
</dbReference>